<dbReference type="EMBL" id="JASCZI010060476">
    <property type="protein sequence ID" value="MED6132497.1"/>
    <property type="molecule type" value="Genomic_DNA"/>
</dbReference>
<dbReference type="Proteomes" id="UP001341840">
    <property type="component" value="Unassembled WGS sequence"/>
</dbReference>
<comment type="caution">
    <text evidence="1">The sequence shown here is derived from an EMBL/GenBank/DDBJ whole genome shotgun (WGS) entry which is preliminary data.</text>
</comment>
<reference evidence="1 2" key="1">
    <citation type="journal article" date="2023" name="Plants (Basel)">
        <title>Bridging the Gap: Combining Genomics and Transcriptomics Approaches to Understand Stylosanthes scabra, an Orphan Legume from the Brazilian Caatinga.</title>
        <authorList>
            <person name="Ferreira-Neto J.R.C."/>
            <person name="da Silva M.D."/>
            <person name="Binneck E."/>
            <person name="de Melo N.F."/>
            <person name="da Silva R.H."/>
            <person name="de Melo A.L.T.M."/>
            <person name="Pandolfi V."/>
            <person name="Bustamante F.O."/>
            <person name="Brasileiro-Vidal A.C."/>
            <person name="Benko-Iseppon A.M."/>
        </authorList>
    </citation>
    <scope>NUCLEOTIDE SEQUENCE [LARGE SCALE GENOMIC DNA]</scope>
    <source>
        <tissue evidence="1">Leaves</tissue>
    </source>
</reference>
<protein>
    <submittedName>
        <fullName evidence="1">Uncharacterized protein</fullName>
    </submittedName>
</protein>
<keyword evidence="2" id="KW-1185">Reference proteome</keyword>
<gene>
    <name evidence="1" type="ORF">PIB30_019639</name>
</gene>
<name>A0ABU6S844_9FABA</name>
<evidence type="ECO:0000313" key="1">
    <source>
        <dbReference type="EMBL" id="MED6132497.1"/>
    </source>
</evidence>
<proteinExistence type="predicted"/>
<organism evidence="1 2">
    <name type="scientific">Stylosanthes scabra</name>
    <dbReference type="NCBI Taxonomy" id="79078"/>
    <lineage>
        <taxon>Eukaryota</taxon>
        <taxon>Viridiplantae</taxon>
        <taxon>Streptophyta</taxon>
        <taxon>Embryophyta</taxon>
        <taxon>Tracheophyta</taxon>
        <taxon>Spermatophyta</taxon>
        <taxon>Magnoliopsida</taxon>
        <taxon>eudicotyledons</taxon>
        <taxon>Gunneridae</taxon>
        <taxon>Pentapetalae</taxon>
        <taxon>rosids</taxon>
        <taxon>fabids</taxon>
        <taxon>Fabales</taxon>
        <taxon>Fabaceae</taxon>
        <taxon>Papilionoideae</taxon>
        <taxon>50 kb inversion clade</taxon>
        <taxon>dalbergioids sensu lato</taxon>
        <taxon>Dalbergieae</taxon>
        <taxon>Pterocarpus clade</taxon>
        <taxon>Stylosanthes</taxon>
    </lineage>
</organism>
<evidence type="ECO:0000313" key="2">
    <source>
        <dbReference type="Proteomes" id="UP001341840"/>
    </source>
</evidence>
<sequence length="99" mass="10734">MELNISYGDATDDFKDQCVGKRPEPVKIIVAHQPPVEPPDLRLSTNVQCGETQRKSMIQKEQPPTSILYFDTEGNKEMEARAAATLSSGASKKGTPGAS</sequence>
<accession>A0ABU6S844</accession>